<evidence type="ECO:0000313" key="2">
    <source>
        <dbReference type="Proteomes" id="UP000600449"/>
    </source>
</evidence>
<evidence type="ECO:0000313" key="1">
    <source>
        <dbReference type="EMBL" id="GGK25740.1"/>
    </source>
</evidence>
<protein>
    <submittedName>
        <fullName evidence="1">Uncharacterized protein</fullName>
    </submittedName>
</protein>
<comment type="caution">
    <text evidence="1">The sequence shown here is derived from an EMBL/GenBank/DDBJ whole genome shotgun (WGS) entry which is preliminary data.</text>
</comment>
<dbReference type="Proteomes" id="UP000600449">
    <property type="component" value="Unassembled WGS sequence"/>
</dbReference>
<name>A0A917Q524_9HYPH</name>
<gene>
    <name evidence="1" type="ORF">GCM10011322_10340</name>
</gene>
<dbReference type="AlphaFoldDB" id="A0A917Q524"/>
<accession>A0A917Q524</accession>
<reference evidence="1 2" key="1">
    <citation type="journal article" date="2014" name="Int. J. Syst. Evol. Microbiol.">
        <title>Complete genome sequence of Corynebacterium casei LMG S-19264T (=DSM 44701T), isolated from a smear-ripened cheese.</title>
        <authorList>
            <consortium name="US DOE Joint Genome Institute (JGI-PGF)"/>
            <person name="Walter F."/>
            <person name="Albersmeier A."/>
            <person name="Kalinowski J."/>
            <person name="Ruckert C."/>
        </authorList>
    </citation>
    <scope>NUCLEOTIDE SEQUENCE [LARGE SCALE GENOMIC DNA]</scope>
    <source>
        <strain evidence="1 2">CGMCC 1.9161</strain>
    </source>
</reference>
<proteinExistence type="predicted"/>
<organism evidence="1 2">
    <name type="scientific">Salinarimonas ramus</name>
    <dbReference type="NCBI Taxonomy" id="690164"/>
    <lineage>
        <taxon>Bacteria</taxon>
        <taxon>Pseudomonadati</taxon>
        <taxon>Pseudomonadota</taxon>
        <taxon>Alphaproteobacteria</taxon>
        <taxon>Hyphomicrobiales</taxon>
        <taxon>Salinarimonadaceae</taxon>
        <taxon>Salinarimonas</taxon>
    </lineage>
</organism>
<keyword evidence="2" id="KW-1185">Reference proteome</keyword>
<sequence>MHENSKHMALGALPRLTAENYARAGAGEATGPVAGQTRE</sequence>
<dbReference type="EMBL" id="BMMF01000003">
    <property type="protein sequence ID" value="GGK25740.1"/>
    <property type="molecule type" value="Genomic_DNA"/>
</dbReference>